<keyword evidence="6" id="KW-0325">Glycoprotein</keyword>
<keyword evidence="4" id="KW-0106">Calcium</keyword>
<dbReference type="EMBL" id="AMQN01003434">
    <property type="status" value="NOT_ANNOTATED_CDS"/>
    <property type="molecule type" value="Genomic_DNA"/>
</dbReference>
<dbReference type="EMBL" id="KB311801">
    <property type="protein sequence ID" value="ELT88564.1"/>
    <property type="molecule type" value="Genomic_DNA"/>
</dbReference>
<evidence type="ECO:0000256" key="3">
    <source>
        <dbReference type="ARBA" id="ARBA00022737"/>
    </source>
</evidence>
<evidence type="ECO:0000256" key="6">
    <source>
        <dbReference type="ARBA" id="ARBA00023180"/>
    </source>
</evidence>
<dbReference type="GO" id="GO:0005509">
    <property type="term" value="F:calcium ion binding"/>
    <property type="evidence" value="ECO:0007669"/>
    <property type="project" value="InterPro"/>
</dbReference>
<evidence type="ECO:0000313" key="13">
    <source>
        <dbReference type="Proteomes" id="UP000014760"/>
    </source>
</evidence>
<dbReference type="PROSITE" id="PS00018">
    <property type="entry name" value="EF_HAND_1"/>
    <property type="match status" value="4"/>
</dbReference>
<gene>
    <name evidence="11" type="ORF">CAPTEDRAFT_89350</name>
</gene>
<organism evidence="11">
    <name type="scientific">Capitella teleta</name>
    <name type="common">Polychaete worm</name>
    <dbReference type="NCBI Taxonomy" id="283909"/>
    <lineage>
        <taxon>Eukaryota</taxon>
        <taxon>Metazoa</taxon>
        <taxon>Spiralia</taxon>
        <taxon>Lophotrochozoa</taxon>
        <taxon>Annelida</taxon>
        <taxon>Polychaeta</taxon>
        <taxon>Sedentaria</taxon>
        <taxon>Scolecida</taxon>
        <taxon>Capitellidae</taxon>
        <taxon>Capitella</taxon>
    </lineage>
</organism>
<evidence type="ECO:0000256" key="2">
    <source>
        <dbReference type="ARBA" id="ARBA00022729"/>
    </source>
</evidence>
<evidence type="ECO:0000256" key="9">
    <source>
        <dbReference type="ARBA" id="ARBA00031511"/>
    </source>
</evidence>
<evidence type="ECO:0000256" key="4">
    <source>
        <dbReference type="ARBA" id="ARBA00022837"/>
    </source>
</evidence>
<dbReference type="Pfam" id="PF13499">
    <property type="entry name" value="EF-hand_7"/>
    <property type="match status" value="1"/>
</dbReference>
<dbReference type="InterPro" id="IPR011992">
    <property type="entry name" value="EF-hand-dom_pair"/>
</dbReference>
<proteinExistence type="predicted"/>
<name>R7T5E8_CAPTE</name>
<evidence type="ECO:0000256" key="8">
    <source>
        <dbReference type="ARBA" id="ARBA00023817"/>
    </source>
</evidence>
<evidence type="ECO:0000313" key="11">
    <source>
        <dbReference type="EMBL" id="ELT88564.1"/>
    </source>
</evidence>
<dbReference type="OrthoDB" id="9978834at2759"/>
<dbReference type="Proteomes" id="UP000014760">
    <property type="component" value="Unassembled WGS sequence"/>
</dbReference>
<keyword evidence="13" id="KW-1185">Reference proteome</keyword>
<dbReference type="GO" id="GO:0005796">
    <property type="term" value="C:Golgi lumen"/>
    <property type="evidence" value="ECO:0007669"/>
    <property type="project" value="UniProtKB-SubCell"/>
</dbReference>
<dbReference type="Gene3D" id="1.10.238.10">
    <property type="entry name" value="EF-hand"/>
    <property type="match status" value="3"/>
</dbReference>
<dbReference type="OMA" id="MNEYSAL"/>
<dbReference type="GO" id="GO:0017156">
    <property type="term" value="P:calcium-ion regulated exocytosis"/>
    <property type="evidence" value="ECO:0007669"/>
    <property type="project" value="TreeGrafter"/>
</dbReference>
<dbReference type="InterPro" id="IPR018247">
    <property type="entry name" value="EF_Hand_1_Ca_BS"/>
</dbReference>
<feature type="domain" description="EF-hand" evidence="10">
    <location>
        <begin position="193"/>
        <end position="228"/>
    </location>
</feature>
<reference evidence="13" key="1">
    <citation type="submission" date="2012-12" db="EMBL/GenBank/DDBJ databases">
        <authorList>
            <person name="Hellsten U."/>
            <person name="Grimwood J."/>
            <person name="Chapman J.A."/>
            <person name="Shapiro H."/>
            <person name="Aerts A."/>
            <person name="Otillar R.P."/>
            <person name="Terry A.Y."/>
            <person name="Boore J.L."/>
            <person name="Simakov O."/>
            <person name="Marletaz F."/>
            <person name="Cho S.-J."/>
            <person name="Edsinger-Gonzales E."/>
            <person name="Havlak P."/>
            <person name="Kuo D.-H."/>
            <person name="Larsson T."/>
            <person name="Lv J."/>
            <person name="Arendt D."/>
            <person name="Savage R."/>
            <person name="Osoegawa K."/>
            <person name="de Jong P."/>
            <person name="Lindberg D.R."/>
            <person name="Seaver E.C."/>
            <person name="Weisblat D.A."/>
            <person name="Putnam N.H."/>
            <person name="Grigoriev I.V."/>
            <person name="Rokhsar D.S."/>
        </authorList>
    </citation>
    <scope>NUCLEOTIDE SEQUENCE</scope>
    <source>
        <strain evidence="13">I ESC-2004</strain>
    </source>
</reference>
<evidence type="ECO:0000259" key="10">
    <source>
        <dbReference type="PROSITE" id="PS50222"/>
    </source>
</evidence>
<keyword evidence="2" id="KW-0732">Signal</keyword>
<dbReference type="FunCoup" id="R7T5E8">
    <property type="interactions" value="662"/>
</dbReference>
<sequence>MAAAIAAAGSLLPLDDLKLPDHLDGVRMEQDGHLNRDYHKEVIIGNHEEFEEGDEEEKEKKLREIFFKVDTDLDTYISQEELEEWIQVKVQEHFDESTDETERIFKHLDSDKDGTVAWEEFHVHFLLAKGVSAEEAEKQVSDYYAVGSLDPDAKENLIRYKFRWAEADLDPQDNKLTMEEFASFRHPEQSKDMLERLVKEIMDNLDQDSNDEISLKEFVALPPGEIEYAAQDSDKMWQNEREKEFKEVVDLNSDGKITKDELKVYMDPKNPTHSRSEAASLIQMADENNDGKLSLTEVLDNEDLFMGSKMVHTGQSFHDEF</sequence>
<comment type="subcellular location">
    <subcellularLocation>
        <location evidence="7">Golgi apparatus lumen</location>
    </subcellularLocation>
</comment>
<dbReference type="CDD" id="cd16225">
    <property type="entry name" value="EFh_CREC_cab45"/>
    <property type="match status" value="1"/>
</dbReference>
<evidence type="ECO:0000313" key="12">
    <source>
        <dbReference type="EnsemblMetazoa" id="CapteP89350"/>
    </source>
</evidence>
<feature type="domain" description="EF-hand" evidence="10">
    <location>
        <begin position="96"/>
        <end position="131"/>
    </location>
</feature>
<dbReference type="PANTHER" id="PTHR10827:SF98">
    <property type="entry name" value="45 KDA CALCIUM-BINDING PROTEIN"/>
    <property type="match status" value="1"/>
</dbReference>
<dbReference type="HOGENOM" id="CLU_044718_1_1_1"/>
<dbReference type="GO" id="GO:0005783">
    <property type="term" value="C:endoplasmic reticulum"/>
    <property type="evidence" value="ECO:0007669"/>
    <property type="project" value="TreeGrafter"/>
</dbReference>
<keyword evidence="3" id="KW-0677">Repeat</keyword>
<dbReference type="InterPro" id="IPR002048">
    <property type="entry name" value="EF_hand_dom"/>
</dbReference>
<keyword evidence="1" id="KW-0479">Metal-binding</keyword>
<dbReference type="PANTHER" id="PTHR10827">
    <property type="entry name" value="RETICULOCALBIN"/>
    <property type="match status" value="1"/>
</dbReference>
<feature type="domain" description="EF-hand" evidence="10">
    <location>
        <begin position="247"/>
        <end position="272"/>
    </location>
</feature>
<evidence type="ECO:0000256" key="5">
    <source>
        <dbReference type="ARBA" id="ARBA00023034"/>
    </source>
</evidence>
<dbReference type="STRING" id="283909.R7T5E8"/>
<accession>R7T5E8</accession>
<protein>
    <recommendedName>
        <fullName evidence="8">45 kDa calcium-binding protein</fullName>
    </recommendedName>
    <alternativeName>
        <fullName evidence="9">Stromal cell-derived factor 4</fullName>
    </alternativeName>
</protein>
<dbReference type="Pfam" id="PF13202">
    <property type="entry name" value="EF-hand_5"/>
    <property type="match status" value="1"/>
</dbReference>
<dbReference type="InterPro" id="IPR027240">
    <property type="entry name" value="CAB45_EFh"/>
</dbReference>
<dbReference type="EnsemblMetazoa" id="CapteT89350">
    <property type="protein sequence ID" value="CapteP89350"/>
    <property type="gene ID" value="CapteG89350"/>
</dbReference>
<dbReference type="PROSITE" id="PS50222">
    <property type="entry name" value="EF_HAND_2"/>
    <property type="match status" value="4"/>
</dbReference>
<keyword evidence="5" id="KW-0333">Golgi apparatus</keyword>
<dbReference type="SUPFAM" id="SSF47473">
    <property type="entry name" value="EF-hand"/>
    <property type="match status" value="2"/>
</dbReference>
<dbReference type="AlphaFoldDB" id="R7T5E8"/>
<reference evidence="12" key="3">
    <citation type="submission" date="2015-06" db="UniProtKB">
        <authorList>
            <consortium name="EnsemblMetazoa"/>
        </authorList>
    </citation>
    <scope>IDENTIFICATION</scope>
</reference>
<feature type="domain" description="EF-hand" evidence="10">
    <location>
        <begin position="57"/>
        <end position="92"/>
    </location>
</feature>
<evidence type="ECO:0000256" key="1">
    <source>
        <dbReference type="ARBA" id="ARBA00022723"/>
    </source>
</evidence>
<reference evidence="11 13" key="2">
    <citation type="journal article" date="2013" name="Nature">
        <title>Insights into bilaterian evolution from three spiralian genomes.</title>
        <authorList>
            <person name="Simakov O."/>
            <person name="Marletaz F."/>
            <person name="Cho S.J."/>
            <person name="Edsinger-Gonzales E."/>
            <person name="Havlak P."/>
            <person name="Hellsten U."/>
            <person name="Kuo D.H."/>
            <person name="Larsson T."/>
            <person name="Lv J."/>
            <person name="Arendt D."/>
            <person name="Savage R."/>
            <person name="Osoegawa K."/>
            <person name="de Jong P."/>
            <person name="Grimwood J."/>
            <person name="Chapman J.A."/>
            <person name="Shapiro H."/>
            <person name="Aerts A."/>
            <person name="Otillar R.P."/>
            <person name="Terry A.Y."/>
            <person name="Boore J.L."/>
            <person name="Grigoriev I.V."/>
            <person name="Lindberg D.R."/>
            <person name="Seaver E.C."/>
            <person name="Weisblat D.A."/>
            <person name="Putnam N.H."/>
            <person name="Rokhsar D.S."/>
        </authorList>
    </citation>
    <scope>NUCLEOTIDE SEQUENCE</scope>
    <source>
        <strain evidence="11 13">I ESC-2004</strain>
    </source>
</reference>
<dbReference type="SMART" id="SM00054">
    <property type="entry name" value="EFh"/>
    <property type="match status" value="5"/>
</dbReference>
<evidence type="ECO:0000256" key="7">
    <source>
        <dbReference type="ARBA" id="ARBA00023769"/>
    </source>
</evidence>